<proteinExistence type="predicted"/>
<evidence type="ECO:0000313" key="4">
    <source>
        <dbReference type="Proteomes" id="UP000655830"/>
    </source>
</evidence>
<dbReference type="RefSeq" id="WP_249332818.1">
    <property type="nucleotide sequence ID" value="NZ_JACRSY010000015.1"/>
</dbReference>
<dbReference type="InterPro" id="IPR024455">
    <property type="entry name" value="Phage_capsid"/>
</dbReference>
<evidence type="ECO:0000256" key="1">
    <source>
        <dbReference type="ARBA" id="ARBA00004328"/>
    </source>
</evidence>
<evidence type="ECO:0000313" key="3">
    <source>
        <dbReference type="EMBL" id="MBC8579921.1"/>
    </source>
</evidence>
<keyword evidence="4" id="KW-1185">Reference proteome</keyword>
<dbReference type="Pfam" id="PF05065">
    <property type="entry name" value="Phage_capsid"/>
    <property type="match status" value="1"/>
</dbReference>
<dbReference type="AlphaFoldDB" id="A0A926IEV3"/>
<dbReference type="InterPro" id="IPR054612">
    <property type="entry name" value="Phage_capsid-like_C"/>
</dbReference>
<dbReference type="Proteomes" id="UP000655830">
    <property type="component" value="Unassembled WGS sequence"/>
</dbReference>
<dbReference type="EMBL" id="JACRSY010000015">
    <property type="protein sequence ID" value="MBC8579921.1"/>
    <property type="molecule type" value="Genomic_DNA"/>
</dbReference>
<dbReference type="SUPFAM" id="SSF56563">
    <property type="entry name" value="Major capsid protein gp5"/>
    <property type="match status" value="1"/>
</dbReference>
<comment type="caution">
    <text evidence="3">The sequence shown here is derived from an EMBL/GenBank/DDBJ whole genome shotgun (WGS) entry which is preliminary data.</text>
</comment>
<sequence>MFEEQLKALNGQLTTIEERRSAIDTELTGDGKVDLKAIEEELRGLDDQEAEIRGKIELIEKRAKAKLVAAGKVPVTTVETGDEHREQTIEIEERAKSLKEGRAIATTGLVIPTHSSGTINETFNQVSSIVDLVKITPLIGGDSYEQAYVKSYPEGDYANEGADYSNGDTQFGYALMNKTKITNYTEVNEEVEKLPSADYVSKIENGVETALKAKLAKQIMVGTGSTGQVVGIFSDQATAIEASKDIEIAAITNTTLDDIIYSYGGTENVEGQAWLILNKLDLKAFATLRSSDGKKVHDIKHYGNVGTIDGIPFVLNSACKPVSAPGTSGGEYCMAYGHIQNYELVTFSDTEVRKSTDYKFKSGQIAFKGNRMCGGNVVAWNGFIRVKKQA</sequence>
<comment type="subcellular location">
    <subcellularLocation>
        <location evidence="1">Virion</location>
    </subcellularLocation>
</comment>
<dbReference type="NCBIfam" id="TIGR01554">
    <property type="entry name" value="major_cap_HK97"/>
    <property type="match status" value="1"/>
</dbReference>
<evidence type="ECO:0000259" key="2">
    <source>
        <dbReference type="Pfam" id="PF05065"/>
    </source>
</evidence>
<organism evidence="3 4">
    <name type="scientific">Zhenhengia yiwuensis</name>
    <dbReference type="NCBI Taxonomy" id="2763666"/>
    <lineage>
        <taxon>Bacteria</taxon>
        <taxon>Bacillati</taxon>
        <taxon>Bacillota</taxon>
        <taxon>Clostridia</taxon>
        <taxon>Lachnospirales</taxon>
        <taxon>Lachnospiraceae</taxon>
        <taxon>Zhenhengia</taxon>
    </lineage>
</organism>
<accession>A0A926IEV3</accession>
<name>A0A926IEV3_9FIRM</name>
<protein>
    <submittedName>
        <fullName evidence="3">Phage major capsid protein</fullName>
    </submittedName>
</protein>
<feature type="domain" description="Phage capsid-like C-terminal" evidence="2">
    <location>
        <begin position="108"/>
        <end position="387"/>
    </location>
</feature>
<gene>
    <name evidence="3" type="ORF">H8718_10330</name>
</gene>
<reference evidence="3" key="1">
    <citation type="submission" date="2020-08" db="EMBL/GenBank/DDBJ databases">
        <title>Genome public.</title>
        <authorList>
            <person name="Liu C."/>
            <person name="Sun Q."/>
        </authorList>
    </citation>
    <scope>NUCLEOTIDE SEQUENCE</scope>
    <source>
        <strain evidence="3">NSJ-12</strain>
    </source>
</reference>